<evidence type="ECO:0000259" key="3">
    <source>
        <dbReference type="Pfam" id="PF22939"/>
    </source>
</evidence>
<dbReference type="SUPFAM" id="SSF48403">
    <property type="entry name" value="Ankyrin repeat"/>
    <property type="match status" value="1"/>
</dbReference>
<dbReference type="Pfam" id="PF24883">
    <property type="entry name" value="NPHP3_N"/>
    <property type="match status" value="1"/>
</dbReference>
<sequence length="961" mass="107870">MDVASSIAGLISLSVTIIGFSYKYISNAYKASEKESEYIFELTNLKLLFLRLQEIIDTPEGRASKLLSTLPISECKRDLEQLCSKLKKRGSSRLFAIKFNKLSWPFVEEETAQLVEMLHRYREIFHTALNAEGFAFTTTILREVTLLKTDMQFEAVLSWLCSANFEEKQRDVFRQHHPRSGRWFLDSPPFTKWLTTKSPRIWCHGDPGAGKTVMTSMVINHISERINGKGASLAYFYCDYQDQDKQTPDYFVASLLKQLVRRMLVLPSKLEELYQTFCKERRLPKLSDLTNLLLQTSGSFSQTYLVIDALDESDSRRHRRQLLSVLYELGKCQDSIKIFVTSRSHPADIRGAFESGLNIKITASKSDIRDYITSRLDNDENLADLIQPKLRNEIVDHITDVADGMFLLARLQMDSVCAATTIREIRHALKTMPSDLRKTFDVALERVQAQSKQHAALALRVLAWLTHARRPFSVEELCHGLAVEPDTNSLDEENFPAPKLLVNVCGGLVSIDRESSTVRLAHLTVQEYFREMSPRLFGEIDVLIAQSCVTYLTFDAFSTGVCQDDESLEMRLQEYPFLRYSAKYWGDHVRGDGERKLLPVVSDFLRDRTKAACATQVEFLPQIAFHGCYNAYYKNLTALHMAANWNLPIVLQHLLQGPDIRDIGTRDFDGKTPLNYSCRLRNEAVMSLLIEHGADISAFDDYGRSPLRFAVDGGKPATVKLLLDKGAGVNAPVDYHGGTALHWAARMGYTPIAQLLLDYGADTTLRCYDGRTALDYAKQNRHDATVALLSKNAPAMDDGYEQRTALHRYAREGDVEMVKRLLGQGCDVNSLAEGDTTPLHLAVLEGHENVVELLLKSGADASAVAKDGRTILHRAVEGGNEAVVRHVLACKPDLETRDAYGRVPLHWAARMGNEALVRLLLDNGANAAATDSHGRTPMQQAVLGGQEKIVELLASINLNTP</sequence>
<protein>
    <recommendedName>
        <fullName evidence="7">NACHT domain-containing protein</fullName>
    </recommendedName>
</protein>
<organism evidence="5 6">
    <name type="scientific">Orbilia brochopaga</name>
    <dbReference type="NCBI Taxonomy" id="3140254"/>
    <lineage>
        <taxon>Eukaryota</taxon>
        <taxon>Fungi</taxon>
        <taxon>Dikarya</taxon>
        <taxon>Ascomycota</taxon>
        <taxon>Pezizomycotina</taxon>
        <taxon>Orbiliomycetes</taxon>
        <taxon>Orbiliales</taxon>
        <taxon>Orbiliaceae</taxon>
        <taxon>Orbilia</taxon>
    </lineage>
</organism>
<dbReference type="EMBL" id="JAVHNQ010000005">
    <property type="protein sequence ID" value="KAK6346927.1"/>
    <property type="molecule type" value="Genomic_DNA"/>
</dbReference>
<feature type="repeat" description="ANK" evidence="2">
    <location>
        <begin position="801"/>
        <end position="833"/>
    </location>
</feature>
<dbReference type="SMART" id="SM00248">
    <property type="entry name" value="ANK"/>
    <property type="match status" value="10"/>
</dbReference>
<dbReference type="Pfam" id="PF22939">
    <property type="entry name" value="WHD_GPIID"/>
    <property type="match status" value="1"/>
</dbReference>
<dbReference type="SUPFAM" id="SSF52540">
    <property type="entry name" value="P-loop containing nucleoside triphosphate hydrolases"/>
    <property type="match status" value="1"/>
</dbReference>
<feature type="repeat" description="ANK" evidence="2">
    <location>
        <begin position="702"/>
        <end position="734"/>
    </location>
</feature>
<evidence type="ECO:0000256" key="2">
    <source>
        <dbReference type="PROSITE-ProRule" id="PRU00023"/>
    </source>
</evidence>
<dbReference type="PROSITE" id="PS50297">
    <property type="entry name" value="ANK_REP_REGION"/>
    <property type="match status" value="7"/>
</dbReference>
<keyword evidence="6" id="KW-1185">Reference proteome</keyword>
<dbReference type="InterPro" id="IPR054471">
    <property type="entry name" value="GPIID_WHD"/>
</dbReference>
<feature type="repeat" description="ANK" evidence="2">
    <location>
        <begin position="900"/>
        <end position="932"/>
    </location>
</feature>
<dbReference type="Proteomes" id="UP001375240">
    <property type="component" value="Unassembled WGS sequence"/>
</dbReference>
<keyword evidence="1" id="KW-0677">Repeat</keyword>
<evidence type="ECO:0000256" key="1">
    <source>
        <dbReference type="ARBA" id="ARBA00022737"/>
    </source>
</evidence>
<dbReference type="InterPro" id="IPR002110">
    <property type="entry name" value="Ankyrin_rpt"/>
</dbReference>
<dbReference type="Gene3D" id="1.25.40.20">
    <property type="entry name" value="Ankyrin repeat-containing domain"/>
    <property type="match status" value="3"/>
</dbReference>
<dbReference type="PANTHER" id="PTHR10039">
    <property type="entry name" value="AMELOGENIN"/>
    <property type="match status" value="1"/>
</dbReference>
<dbReference type="InterPro" id="IPR056884">
    <property type="entry name" value="NPHP3-like_N"/>
</dbReference>
<feature type="repeat" description="ANK" evidence="2">
    <location>
        <begin position="834"/>
        <end position="866"/>
    </location>
</feature>
<evidence type="ECO:0000313" key="6">
    <source>
        <dbReference type="Proteomes" id="UP001375240"/>
    </source>
</evidence>
<dbReference type="PANTHER" id="PTHR10039:SF16">
    <property type="entry name" value="GPI INOSITOL-DEACYLASE"/>
    <property type="match status" value="1"/>
</dbReference>
<dbReference type="Gene3D" id="3.40.50.300">
    <property type="entry name" value="P-loop containing nucleotide triphosphate hydrolases"/>
    <property type="match status" value="1"/>
</dbReference>
<feature type="repeat" description="ANK" evidence="2">
    <location>
        <begin position="867"/>
        <end position="899"/>
    </location>
</feature>
<name>A0AAV9UTY5_9PEZI</name>
<dbReference type="AlphaFoldDB" id="A0AAV9UTY5"/>
<dbReference type="InterPro" id="IPR027417">
    <property type="entry name" value="P-loop_NTPase"/>
</dbReference>
<reference evidence="5 6" key="1">
    <citation type="submission" date="2019-10" db="EMBL/GenBank/DDBJ databases">
        <authorList>
            <person name="Palmer J.M."/>
        </authorList>
    </citation>
    <scope>NUCLEOTIDE SEQUENCE [LARGE SCALE GENOMIC DNA]</scope>
    <source>
        <strain evidence="5 6">TWF696</strain>
    </source>
</reference>
<dbReference type="PROSITE" id="PS50088">
    <property type="entry name" value="ANK_REPEAT"/>
    <property type="match status" value="7"/>
</dbReference>
<feature type="domain" description="GPI inositol-deacylase winged helix" evidence="3">
    <location>
        <begin position="450"/>
        <end position="529"/>
    </location>
</feature>
<feature type="repeat" description="ANK" evidence="2">
    <location>
        <begin position="736"/>
        <end position="768"/>
    </location>
</feature>
<proteinExistence type="predicted"/>
<evidence type="ECO:0008006" key="7">
    <source>
        <dbReference type="Google" id="ProtNLM"/>
    </source>
</evidence>
<evidence type="ECO:0000259" key="4">
    <source>
        <dbReference type="Pfam" id="PF24883"/>
    </source>
</evidence>
<comment type="caution">
    <text evidence="5">The sequence shown here is derived from an EMBL/GenBank/DDBJ whole genome shotgun (WGS) entry which is preliminary data.</text>
</comment>
<gene>
    <name evidence="5" type="ORF">TWF696_007027</name>
</gene>
<feature type="repeat" description="ANK" evidence="2">
    <location>
        <begin position="669"/>
        <end position="701"/>
    </location>
</feature>
<dbReference type="Pfam" id="PF12796">
    <property type="entry name" value="Ank_2"/>
    <property type="match status" value="3"/>
</dbReference>
<feature type="domain" description="Nephrocystin 3-like N-terminal" evidence="4">
    <location>
        <begin position="180"/>
        <end position="343"/>
    </location>
</feature>
<accession>A0AAV9UTY5</accession>
<keyword evidence="2" id="KW-0040">ANK repeat</keyword>
<evidence type="ECO:0000313" key="5">
    <source>
        <dbReference type="EMBL" id="KAK6346927.1"/>
    </source>
</evidence>
<dbReference type="PRINTS" id="PR01415">
    <property type="entry name" value="ANKYRIN"/>
</dbReference>
<dbReference type="Pfam" id="PF13637">
    <property type="entry name" value="Ank_4"/>
    <property type="match status" value="1"/>
</dbReference>
<dbReference type="InterPro" id="IPR036770">
    <property type="entry name" value="Ankyrin_rpt-contain_sf"/>
</dbReference>